<gene>
    <name evidence="5" type="ORF">Nepgr_006882</name>
</gene>
<dbReference type="PANTHER" id="PTHR32054">
    <property type="entry name" value="HEAVY CHAIN, PUTATIVE, EXPRESSED-RELATED-RELATED"/>
    <property type="match status" value="1"/>
</dbReference>
<accession>A0AAD3S6M8</accession>
<organism evidence="5 6">
    <name type="scientific">Nepenthes gracilis</name>
    <name type="common">Slender pitcher plant</name>
    <dbReference type="NCBI Taxonomy" id="150966"/>
    <lineage>
        <taxon>Eukaryota</taxon>
        <taxon>Viridiplantae</taxon>
        <taxon>Streptophyta</taxon>
        <taxon>Embryophyta</taxon>
        <taxon>Tracheophyta</taxon>
        <taxon>Spermatophyta</taxon>
        <taxon>Magnoliopsida</taxon>
        <taxon>eudicotyledons</taxon>
        <taxon>Gunneridae</taxon>
        <taxon>Pentapetalae</taxon>
        <taxon>Caryophyllales</taxon>
        <taxon>Nepenthaceae</taxon>
        <taxon>Nepenthes</taxon>
    </lineage>
</organism>
<keyword evidence="2 3" id="KW-0175">Coiled coil</keyword>
<evidence type="ECO:0000256" key="1">
    <source>
        <dbReference type="ARBA" id="ARBA00005485"/>
    </source>
</evidence>
<feature type="coiled-coil region" evidence="3">
    <location>
        <begin position="244"/>
        <end position="275"/>
    </location>
</feature>
<protein>
    <recommendedName>
        <fullName evidence="7">WEB family protein</fullName>
    </recommendedName>
</protein>
<dbReference type="GO" id="GO:0009903">
    <property type="term" value="P:chloroplast avoidance movement"/>
    <property type="evidence" value="ECO:0007669"/>
    <property type="project" value="TreeGrafter"/>
</dbReference>
<dbReference type="GO" id="GO:0009904">
    <property type="term" value="P:chloroplast accumulation movement"/>
    <property type="evidence" value="ECO:0007669"/>
    <property type="project" value="TreeGrafter"/>
</dbReference>
<feature type="compositionally biased region" description="Basic and acidic residues" evidence="4">
    <location>
        <begin position="448"/>
        <end position="460"/>
    </location>
</feature>
<comment type="caution">
    <text evidence="5">The sequence shown here is derived from an EMBL/GenBank/DDBJ whole genome shotgun (WGS) entry which is preliminary data.</text>
</comment>
<evidence type="ECO:0000313" key="6">
    <source>
        <dbReference type="Proteomes" id="UP001279734"/>
    </source>
</evidence>
<evidence type="ECO:0000256" key="2">
    <source>
        <dbReference type="ARBA" id="ARBA00023054"/>
    </source>
</evidence>
<dbReference type="Pfam" id="PF05701">
    <property type="entry name" value="WEMBL"/>
    <property type="match status" value="2"/>
</dbReference>
<name>A0AAD3S6M8_NEPGR</name>
<dbReference type="InterPro" id="IPR008545">
    <property type="entry name" value="Web"/>
</dbReference>
<feature type="region of interest" description="Disordered" evidence="4">
    <location>
        <begin position="1"/>
        <end position="36"/>
    </location>
</feature>
<evidence type="ECO:0008006" key="7">
    <source>
        <dbReference type="Google" id="ProtNLM"/>
    </source>
</evidence>
<dbReference type="AlphaFoldDB" id="A0AAD3S6M8"/>
<dbReference type="PANTHER" id="PTHR32054:SF4">
    <property type="entry name" value="OS07G0677900 PROTEIN"/>
    <property type="match status" value="1"/>
</dbReference>
<keyword evidence="6" id="KW-1185">Reference proteome</keyword>
<evidence type="ECO:0000256" key="4">
    <source>
        <dbReference type="SAM" id="MobiDB-lite"/>
    </source>
</evidence>
<dbReference type="EMBL" id="BSYO01000005">
    <property type="protein sequence ID" value="GMH05042.1"/>
    <property type="molecule type" value="Genomic_DNA"/>
</dbReference>
<feature type="region of interest" description="Disordered" evidence="4">
    <location>
        <begin position="448"/>
        <end position="496"/>
    </location>
</feature>
<dbReference type="Proteomes" id="UP001279734">
    <property type="component" value="Unassembled WGS sequence"/>
</dbReference>
<comment type="similarity">
    <text evidence="1">Belongs to the WEB family.</text>
</comment>
<proteinExistence type="inferred from homology"/>
<evidence type="ECO:0000256" key="3">
    <source>
        <dbReference type="SAM" id="Coils"/>
    </source>
</evidence>
<sequence length="524" mass="59102">MAAETAESATQTYDDVSEVGSEAPYSNPRAEIDTSPPFGSVEEAVIRFGGRGYWIPRPSLGVTADELDIYKLEEKTGEMLKDLNLKEEETLDILKELESTKRLLGDLKLKVHKEASECLALSQISSPADKNYLNNDPGDSVPHNNHVRLLEYSNLFPPSAGLIMMELKQAKLNLYRSTNDLAAIRASIESLNKKMEMEKCSHEKARERQAFNNSKDTTMANLKLDEMRAKLQVAHDASGISRELRELNYEAEQFMKTAEAARAEVLKAMSDIEQKKRGLKLIEMKWAAAKKLEEAARAAEAVALAEIRALSSENTATGFQHKPSRIDLSLEEYSSLTNKARKADNLCRMKDFEKLEETTEEKISEMTLQEALGRVEVANRRKVAAEEALRRFGSDPRERKPLVHTRRDTRLLNAKEFGFVGNDCKPVLRPSTSIGDFLSRKLVTRDDSDVERGTDGRAVDGQRVSLNQMLHKHRRETSPLNKRNESNAGDPRQFSSKRKTLGFVHISLPLSKQSKNKIQAWNLW</sequence>
<reference evidence="5" key="1">
    <citation type="submission" date="2023-05" db="EMBL/GenBank/DDBJ databases">
        <title>Nepenthes gracilis genome sequencing.</title>
        <authorList>
            <person name="Fukushima K."/>
        </authorList>
    </citation>
    <scope>NUCLEOTIDE SEQUENCE</scope>
    <source>
        <strain evidence="5">SING2019-196</strain>
    </source>
</reference>
<evidence type="ECO:0000313" key="5">
    <source>
        <dbReference type="EMBL" id="GMH05042.1"/>
    </source>
</evidence>
<dbReference type="GO" id="GO:0005829">
    <property type="term" value="C:cytosol"/>
    <property type="evidence" value="ECO:0007669"/>
    <property type="project" value="TreeGrafter"/>
</dbReference>